<keyword evidence="2" id="KW-0812">Transmembrane</keyword>
<keyword evidence="2" id="KW-1133">Transmembrane helix</keyword>
<accession>A0A936F491</accession>
<feature type="region of interest" description="Disordered" evidence="1">
    <location>
        <begin position="74"/>
        <end position="93"/>
    </location>
</feature>
<dbReference type="Proteomes" id="UP000709959">
    <property type="component" value="Unassembled WGS sequence"/>
</dbReference>
<protein>
    <submittedName>
        <fullName evidence="3">Uncharacterized protein</fullName>
    </submittedName>
</protein>
<gene>
    <name evidence="3" type="ORF">IPN91_12950</name>
</gene>
<keyword evidence="2" id="KW-0472">Membrane</keyword>
<name>A0A936F491_9BACT</name>
<dbReference type="EMBL" id="JADKCH010000020">
    <property type="protein sequence ID" value="MBK8573510.1"/>
    <property type="molecule type" value="Genomic_DNA"/>
</dbReference>
<feature type="transmembrane region" description="Helical" evidence="2">
    <location>
        <begin position="44"/>
        <end position="65"/>
    </location>
</feature>
<evidence type="ECO:0000313" key="4">
    <source>
        <dbReference type="Proteomes" id="UP000709959"/>
    </source>
</evidence>
<evidence type="ECO:0000313" key="3">
    <source>
        <dbReference type="EMBL" id="MBK8573510.1"/>
    </source>
</evidence>
<feature type="transmembrane region" description="Helical" evidence="2">
    <location>
        <begin position="20"/>
        <end position="37"/>
    </location>
</feature>
<comment type="caution">
    <text evidence="3">The sequence shown here is derived from an EMBL/GenBank/DDBJ whole genome shotgun (WGS) entry which is preliminary data.</text>
</comment>
<sequence length="93" mass="9916">MTEHTEHTAEHAEHAGYGTFIKIWVILVVLTGCLVGVSHLGQTAAVWGLLTLTPLKAGLVFYYHAPEVRGAVVQGRGPGDPGHAPDLLRPVVL</sequence>
<evidence type="ECO:0000256" key="2">
    <source>
        <dbReference type="SAM" id="Phobius"/>
    </source>
</evidence>
<evidence type="ECO:0000256" key="1">
    <source>
        <dbReference type="SAM" id="MobiDB-lite"/>
    </source>
</evidence>
<organism evidence="3 4">
    <name type="scientific">Candidatus Geothrix odensensis</name>
    <dbReference type="NCBI Taxonomy" id="2954440"/>
    <lineage>
        <taxon>Bacteria</taxon>
        <taxon>Pseudomonadati</taxon>
        <taxon>Acidobacteriota</taxon>
        <taxon>Holophagae</taxon>
        <taxon>Holophagales</taxon>
        <taxon>Holophagaceae</taxon>
        <taxon>Geothrix</taxon>
    </lineage>
</organism>
<proteinExistence type="predicted"/>
<dbReference type="AlphaFoldDB" id="A0A936F491"/>
<reference evidence="3 4" key="1">
    <citation type="submission" date="2020-10" db="EMBL/GenBank/DDBJ databases">
        <title>Connecting structure to function with the recovery of over 1000 high-quality activated sludge metagenome-assembled genomes encoding full-length rRNA genes using long-read sequencing.</title>
        <authorList>
            <person name="Singleton C.M."/>
            <person name="Petriglieri F."/>
            <person name="Kristensen J.M."/>
            <person name="Kirkegaard R.H."/>
            <person name="Michaelsen T.Y."/>
            <person name="Andersen M.H."/>
            <person name="Karst S.M."/>
            <person name="Dueholm M.S."/>
            <person name="Nielsen P.H."/>
            <person name="Albertsen M."/>
        </authorList>
    </citation>
    <scope>NUCLEOTIDE SEQUENCE [LARGE SCALE GENOMIC DNA]</scope>
    <source>
        <strain evidence="3">OdNE_18-Q3-R46-58_MAXAC.008</strain>
    </source>
</reference>